<gene>
    <name evidence="1" type="ORF">LCGC14_2166040</name>
</gene>
<dbReference type="InterPro" id="IPR011604">
    <property type="entry name" value="PDDEXK-like_dom_sf"/>
</dbReference>
<reference evidence="1" key="1">
    <citation type="journal article" date="2015" name="Nature">
        <title>Complex archaea that bridge the gap between prokaryotes and eukaryotes.</title>
        <authorList>
            <person name="Spang A."/>
            <person name="Saw J.H."/>
            <person name="Jorgensen S.L."/>
            <person name="Zaremba-Niedzwiedzka K."/>
            <person name="Martijn J."/>
            <person name="Lind A.E."/>
            <person name="van Eijk R."/>
            <person name="Schleper C."/>
            <person name="Guy L."/>
            <person name="Ettema T.J."/>
        </authorList>
    </citation>
    <scope>NUCLEOTIDE SEQUENCE</scope>
</reference>
<dbReference type="InterPro" id="IPR011335">
    <property type="entry name" value="Restrct_endonuc-II-like"/>
</dbReference>
<dbReference type="SUPFAM" id="SSF52980">
    <property type="entry name" value="Restriction endonuclease-like"/>
    <property type="match status" value="1"/>
</dbReference>
<evidence type="ECO:0008006" key="2">
    <source>
        <dbReference type="Google" id="ProtNLM"/>
    </source>
</evidence>
<accession>A0A0F9DRA6</accession>
<name>A0A0F9DRA6_9ZZZZ</name>
<protein>
    <recommendedName>
        <fullName evidence="2">PD-(D/E)XK endonuclease-like domain-containing protein</fullName>
    </recommendedName>
</protein>
<comment type="caution">
    <text evidence="1">The sequence shown here is derived from an EMBL/GenBank/DDBJ whole genome shotgun (WGS) entry which is preliminary data.</text>
</comment>
<organism evidence="1">
    <name type="scientific">marine sediment metagenome</name>
    <dbReference type="NCBI Taxonomy" id="412755"/>
    <lineage>
        <taxon>unclassified sequences</taxon>
        <taxon>metagenomes</taxon>
        <taxon>ecological metagenomes</taxon>
    </lineage>
</organism>
<sequence length="443" mass="50611">MVEASQDIQSYLPKKDEIANRIFDEYQKKGESKKKRRYLGASAIGEECERRLWFSFRHASEAKFPGRIFRLFETGDLEEIRMVKDLRSIDCEVHEVGTDGKQFEVTALGGHFSGHMDGCAKGIPGAEKTWHVLEFKTHNDKSYKHLVKHGVKRSKPKHFAQIQIYMHLTGMKRALYLATNKNDNNLYPERIEYNEAYCFELLEKAKRIIFSPHPPTRITDRPDYYGCKFCEAKELCHGGDCSVLPIKSLSCRQCCHATPRDDGLARWTCDKHNRGLSPEDQDLACNDHLILPGMISFAQPCGTGKDTNGDDYIVFSNYNDDAIWYAGSFWRSFTSKELTSIKKGDLTNEVILAAKGCMGDIDVQVVDDVLTRYPESNTRVMWSGHRTEAFEEWEKRYSEDVQKLEPVAFSSIENDRDVAEFSGGRLLVFITSGYGAEIREGIE</sequence>
<evidence type="ECO:0000313" key="1">
    <source>
        <dbReference type="EMBL" id="KKL64338.1"/>
    </source>
</evidence>
<dbReference type="EMBL" id="LAZR01027877">
    <property type="protein sequence ID" value="KKL64338.1"/>
    <property type="molecule type" value="Genomic_DNA"/>
</dbReference>
<dbReference type="Gene3D" id="3.90.320.10">
    <property type="match status" value="1"/>
</dbReference>
<dbReference type="AlphaFoldDB" id="A0A0F9DRA6"/>
<proteinExistence type="predicted"/>